<dbReference type="PROSITE" id="PS00107">
    <property type="entry name" value="PROTEIN_KINASE_ATP"/>
    <property type="match status" value="1"/>
</dbReference>
<evidence type="ECO:0000259" key="12">
    <source>
        <dbReference type="PROSITE" id="PS51178"/>
    </source>
</evidence>
<dbReference type="CDD" id="cd14014">
    <property type="entry name" value="STKc_PknB_like"/>
    <property type="match status" value="1"/>
</dbReference>
<dbReference type="SUPFAM" id="SSF56112">
    <property type="entry name" value="Protein kinase-like (PK-like)"/>
    <property type="match status" value="1"/>
</dbReference>
<keyword evidence="3" id="KW-0808">Transferase</keyword>
<evidence type="ECO:0000256" key="4">
    <source>
        <dbReference type="ARBA" id="ARBA00022741"/>
    </source>
</evidence>
<evidence type="ECO:0000256" key="6">
    <source>
        <dbReference type="ARBA" id="ARBA00022840"/>
    </source>
</evidence>
<dbReference type="GO" id="GO:0004674">
    <property type="term" value="F:protein serine/threonine kinase activity"/>
    <property type="evidence" value="ECO:0007669"/>
    <property type="project" value="UniProtKB-KW"/>
</dbReference>
<dbReference type="EC" id="2.7.11.1" evidence="1"/>
<comment type="catalytic activity">
    <reaction evidence="8">
        <text>L-seryl-[protein] + ATP = O-phospho-L-seryl-[protein] + ADP + H(+)</text>
        <dbReference type="Rhea" id="RHEA:17989"/>
        <dbReference type="Rhea" id="RHEA-COMP:9863"/>
        <dbReference type="Rhea" id="RHEA-COMP:11604"/>
        <dbReference type="ChEBI" id="CHEBI:15378"/>
        <dbReference type="ChEBI" id="CHEBI:29999"/>
        <dbReference type="ChEBI" id="CHEBI:30616"/>
        <dbReference type="ChEBI" id="CHEBI:83421"/>
        <dbReference type="ChEBI" id="CHEBI:456216"/>
        <dbReference type="EC" id="2.7.11.1"/>
    </reaction>
</comment>
<dbReference type="EMBL" id="VBWP01000003">
    <property type="protein sequence ID" value="TLG75267.1"/>
    <property type="molecule type" value="Genomic_DNA"/>
</dbReference>
<evidence type="ECO:0000256" key="5">
    <source>
        <dbReference type="ARBA" id="ARBA00022777"/>
    </source>
</evidence>
<dbReference type="Gene3D" id="1.10.510.10">
    <property type="entry name" value="Transferase(Phosphotransferase) domain 1"/>
    <property type="match status" value="1"/>
</dbReference>
<dbReference type="Pfam" id="PF03793">
    <property type="entry name" value="PASTA"/>
    <property type="match status" value="3"/>
</dbReference>
<feature type="transmembrane region" description="Helical" evidence="10">
    <location>
        <begin position="363"/>
        <end position="385"/>
    </location>
</feature>
<dbReference type="Proteomes" id="UP000306912">
    <property type="component" value="Unassembled WGS sequence"/>
</dbReference>
<dbReference type="GO" id="GO:0005524">
    <property type="term" value="F:ATP binding"/>
    <property type="evidence" value="ECO:0007669"/>
    <property type="project" value="UniProtKB-UniRule"/>
</dbReference>
<dbReference type="Gene3D" id="3.30.10.20">
    <property type="match status" value="3"/>
</dbReference>
<dbReference type="PANTHER" id="PTHR43289">
    <property type="entry name" value="MITOGEN-ACTIVATED PROTEIN KINASE KINASE KINASE 20-RELATED"/>
    <property type="match status" value="1"/>
</dbReference>
<dbReference type="SMART" id="SM00220">
    <property type="entry name" value="S_TKc"/>
    <property type="match status" value="1"/>
</dbReference>
<evidence type="ECO:0000256" key="10">
    <source>
        <dbReference type="SAM" id="Phobius"/>
    </source>
</evidence>
<keyword evidence="4 9" id="KW-0547">Nucleotide-binding</keyword>
<dbReference type="PROSITE" id="PS51178">
    <property type="entry name" value="PASTA"/>
    <property type="match status" value="3"/>
</dbReference>
<keyword evidence="10" id="KW-0472">Membrane</keyword>
<comment type="caution">
    <text evidence="13">The sequence shown here is derived from an EMBL/GenBank/DDBJ whole genome shotgun (WGS) entry which is preliminary data.</text>
</comment>
<keyword evidence="2" id="KW-0723">Serine/threonine-protein kinase</keyword>
<dbReference type="InterPro" id="IPR008271">
    <property type="entry name" value="Ser/Thr_kinase_AS"/>
</dbReference>
<dbReference type="PROSITE" id="PS50011">
    <property type="entry name" value="PROTEIN_KINASE_DOM"/>
    <property type="match status" value="1"/>
</dbReference>
<keyword evidence="10" id="KW-0812">Transmembrane</keyword>
<keyword evidence="14" id="KW-1185">Reference proteome</keyword>
<dbReference type="Gene3D" id="3.30.200.20">
    <property type="entry name" value="Phosphorylase Kinase, domain 1"/>
    <property type="match status" value="1"/>
</dbReference>
<evidence type="ECO:0000256" key="1">
    <source>
        <dbReference type="ARBA" id="ARBA00012513"/>
    </source>
</evidence>
<name>A0A5R8QDC9_9FIRM</name>
<dbReference type="OrthoDB" id="9788659at2"/>
<gene>
    <name evidence="13" type="primary">pknB</name>
    <name evidence="13" type="ORF">FEZ08_04265</name>
</gene>
<dbReference type="NCBIfam" id="NF033483">
    <property type="entry name" value="PknB_PASTA_kin"/>
    <property type="match status" value="1"/>
</dbReference>
<comment type="catalytic activity">
    <reaction evidence="7">
        <text>L-threonyl-[protein] + ATP = O-phospho-L-threonyl-[protein] + ADP + H(+)</text>
        <dbReference type="Rhea" id="RHEA:46608"/>
        <dbReference type="Rhea" id="RHEA-COMP:11060"/>
        <dbReference type="Rhea" id="RHEA-COMP:11605"/>
        <dbReference type="ChEBI" id="CHEBI:15378"/>
        <dbReference type="ChEBI" id="CHEBI:30013"/>
        <dbReference type="ChEBI" id="CHEBI:30616"/>
        <dbReference type="ChEBI" id="CHEBI:61977"/>
        <dbReference type="ChEBI" id="CHEBI:456216"/>
        <dbReference type="EC" id="2.7.11.1"/>
    </reaction>
</comment>
<keyword evidence="6 9" id="KW-0067">ATP-binding</keyword>
<evidence type="ECO:0000313" key="14">
    <source>
        <dbReference type="Proteomes" id="UP000306912"/>
    </source>
</evidence>
<reference evidence="13 14" key="1">
    <citation type="submission" date="2019-05" db="EMBL/GenBank/DDBJ databases">
        <title>Culicoidintestinum kansasii gen. nov., sp. nov. from the gastrointestinal tract of the biting midge, Culicoides sonorensis.</title>
        <authorList>
            <person name="Neupane S."/>
            <person name="Ghosh A."/>
            <person name="Gunther S."/>
            <person name="Martin K."/>
            <person name="Zurek L."/>
        </authorList>
    </citation>
    <scope>NUCLEOTIDE SEQUENCE [LARGE SCALE GENOMIC DNA]</scope>
    <source>
        <strain evidence="13 14">CS-1</strain>
    </source>
</reference>
<organism evidence="13 14">
    <name type="scientific">Culicoidibacter larvae</name>
    <dbReference type="NCBI Taxonomy" id="2579976"/>
    <lineage>
        <taxon>Bacteria</taxon>
        <taxon>Bacillati</taxon>
        <taxon>Bacillota</taxon>
        <taxon>Culicoidibacteria</taxon>
        <taxon>Culicoidibacterales</taxon>
        <taxon>Culicoidibacteraceae</taxon>
        <taxon>Culicoidibacter</taxon>
    </lineage>
</organism>
<protein>
    <recommendedName>
        <fullName evidence="1">non-specific serine/threonine protein kinase</fullName>
        <ecNumber evidence="1">2.7.11.1</ecNumber>
    </recommendedName>
</protein>
<dbReference type="PROSITE" id="PS00108">
    <property type="entry name" value="PROTEIN_KINASE_ST"/>
    <property type="match status" value="1"/>
</dbReference>
<evidence type="ECO:0000256" key="3">
    <source>
        <dbReference type="ARBA" id="ARBA00022679"/>
    </source>
</evidence>
<dbReference type="CDD" id="cd06577">
    <property type="entry name" value="PASTA_pknB"/>
    <property type="match status" value="3"/>
</dbReference>
<sequence>MKRLICSYMPQMNVAVSIIYQWLCAWKREMNRMLSVGDMLGGRYRLKRLIGDGGMSNVYLADDVILNREVAVKILRHELAQDERFVKRFEREAQAITALVHKNIVEVYDVGSEDELHYIVMEFVQGKTLKQYIREAGVISVSQAVEFMKQIVSGVACAHSYGIIHRDLKPQNILIRADGVVKIMDFGIAYQQDATALTQTNAVMGSVHYLSPEQARGDTATVQSDIYALGIVFYEMLTGEVPFNGDSAVNIVLQHLRDKVPHVGDYNPHVPQSVENVIIRATAKNPENRYKTAKQMLIDIDSCLSPERMNEPLLVFDDDAISEDTMSQTIEHTLMTTSELPVNGENKLSDEEQKKKDKKKKMIIGGVIGGVVVVIAAIVLTFVLMNQGGGTVPVPNVANNTVEEATTILIGQELKVNATNKEEYSDTVPAGMVIATDPKVGTEVAKGSQVTLIVSKGKQVAMPNLDGKKVDEAKQQLIDLGYSESQITINYKTDDKDKDTVIGQNPAQGTAIDPTKGTVTLTVSSGPETVAVPDMSTWNINQVNQWASENGVYVNETEEYSSWVQKDYVIRQNDYPGKEVKKGDTISVVISKGPEPVAPTTNNN</sequence>
<dbReference type="InterPro" id="IPR017441">
    <property type="entry name" value="Protein_kinase_ATP_BS"/>
</dbReference>
<feature type="domain" description="Protein kinase" evidence="11">
    <location>
        <begin position="44"/>
        <end position="314"/>
    </location>
</feature>
<dbReference type="PANTHER" id="PTHR43289:SF34">
    <property type="entry name" value="SERINE_THREONINE-PROTEIN KINASE YBDM-RELATED"/>
    <property type="match status" value="1"/>
</dbReference>
<dbReference type="AlphaFoldDB" id="A0A5R8QDC9"/>
<evidence type="ECO:0000256" key="2">
    <source>
        <dbReference type="ARBA" id="ARBA00022527"/>
    </source>
</evidence>
<dbReference type="InterPro" id="IPR000719">
    <property type="entry name" value="Prot_kinase_dom"/>
</dbReference>
<dbReference type="InParanoid" id="A0A5R8QDC9"/>
<feature type="binding site" evidence="9">
    <location>
        <position position="73"/>
    </location>
    <ligand>
        <name>ATP</name>
        <dbReference type="ChEBI" id="CHEBI:30616"/>
    </ligand>
</feature>
<evidence type="ECO:0000313" key="13">
    <source>
        <dbReference type="EMBL" id="TLG75267.1"/>
    </source>
</evidence>
<proteinExistence type="predicted"/>
<dbReference type="InterPro" id="IPR005543">
    <property type="entry name" value="PASTA_dom"/>
</dbReference>
<dbReference type="SMART" id="SM00740">
    <property type="entry name" value="PASTA"/>
    <property type="match status" value="3"/>
</dbReference>
<keyword evidence="5 13" id="KW-0418">Kinase</keyword>
<dbReference type="InterPro" id="IPR011009">
    <property type="entry name" value="Kinase-like_dom_sf"/>
</dbReference>
<evidence type="ECO:0000256" key="9">
    <source>
        <dbReference type="PROSITE-ProRule" id="PRU10141"/>
    </source>
</evidence>
<keyword evidence="10" id="KW-1133">Transmembrane helix</keyword>
<feature type="domain" description="PASTA" evidence="12">
    <location>
        <begin position="526"/>
        <end position="592"/>
    </location>
</feature>
<dbReference type="FunCoup" id="A0A5R8QDC9">
    <property type="interactions" value="38"/>
</dbReference>
<dbReference type="FunFam" id="1.10.510.10:FF:000021">
    <property type="entry name" value="Serine/threonine protein kinase"/>
    <property type="match status" value="1"/>
</dbReference>
<evidence type="ECO:0000256" key="8">
    <source>
        <dbReference type="ARBA" id="ARBA00048679"/>
    </source>
</evidence>
<feature type="domain" description="PASTA" evidence="12">
    <location>
        <begin position="457"/>
        <end position="525"/>
    </location>
</feature>
<evidence type="ECO:0000256" key="7">
    <source>
        <dbReference type="ARBA" id="ARBA00047899"/>
    </source>
</evidence>
<feature type="domain" description="PASTA" evidence="12">
    <location>
        <begin position="390"/>
        <end position="456"/>
    </location>
</feature>
<evidence type="ECO:0000259" key="11">
    <source>
        <dbReference type="PROSITE" id="PS50011"/>
    </source>
</evidence>
<dbReference type="FunFam" id="3.30.200.20:FF:000035">
    <property type="entry name" value="Serine/threonine protein kinase Stk1"/>
    <property type="match status" value="1"/>
</dbReference>
<accession>A0A5R8QDC9</accession>
<dbReference type="Pfam" id="PF00069">
    <property type="entry name" value="Pkinase"/>
    <property type="match status" value="1"/>
</dbReference>